<dbReference type="SUPFAM" id="SSF56762">
    <property type="entry name" value="HydB/Nqo4-like"/>
    <property type="match status" value="1"/>
</dbReference>
<evidence type="ECO:0000313" key="3">
    <source>
        <dbReference type="Proteomes" id="UP000748752"/>
    </source>
</evidence>
<dbReference type="InterPro" id="IPR001501">
    <property type="entry name" value="Ni-dep_hyd_lsu"/>
</dbReference>
<comment type="caution">
    <text evidence="2">The sequence shown here is derived from an EMBL/GenBank/DDBJ whole genome shotgun (WGS) entry which is preliminary data.</text>
</comment>
<dbReference type="Gene3D" id="1.10.645.10">
    <property type="entry name" value="Cytochrome-c3 Hydrogenase, chain B"/>
    <property type="match status" value="1"/>
</dbReference>
<proteinExistence type="predicted"/>
<keyword evidence="1" id="KW-0560">Oxidoreductase</keyword>
<evidence type="ECO:0000256" key="1">
    <source>
        <dbReference type="ARBA" id="ARBA00023002"/>
    </source>
</evidence>
<protein>
    <submittedName>
        <fullName evidence="2">Ni/Fe hydrogenase subunit alpha</fullName>
    </submittedName>
</protein>
<keyword evidence="3" id="KW-1185">Reference proteome</keyword>
<accession>A0ABS1CMM9</accession>
<dbReference type="EMBL" id="NRRV01000072">
    <property type="protein sequence ID" value="MBK1633202.1"/>
    <property type="molecule type" value="Genomic_DNA"/>
</dbReference>
<dbReference type="PANTHER" id="PTHR43600">
    <property type="entry name" value="COENZYME F420 HYDROGENASE, SUBUNIT ALPHA"/>
    <property type="match status" value="1"/>
</dbReference>
<evidence type="ECO:0000313" key="2">
    <source>
        <dbReference type="EMBL" id="MBK1633202.1"/>
    </source>
</evidence>
<organism evidence="2 3">
    <name type="scientific">Thiohalocapsa halophila</name>
    <dbReference type="NCBI Taxonomy" id="69359"/>
    <lineage>
        <taxon>Bacteria</taxon>
        <taxon>Pseudomonadati</taxon>
        <taxon>Pseudomonadota</taxon>
        <taxon>Gammaproteobacteria</taxon>
        <taxon>Chromatiales</taxon>
        <taxon>Chromatiaceae</taxon>
        <taxon>Thiohalocapsa</taxon>
    </lineage>
</organism>
<dbReference type="PROSITE" id="PS00508">
    <property type="entry name" value="NI_HGENASE_L_2"/>
    <property type="match status" value="1"/>
</dbReference>
<dbReference type="InterPro" id="IPR018194">
    <property type="entry name" value="Ni-dep_hyd_lsu_Ni_BS"/>
</dbReference>
<name>A0ABS1CMM9_9GAMM</name>
<gene>
    <name evidence="2" type="ORF">CKO31_21095</name>
</gene>
<dbReference type="Proteomes" id="UP000748752">
    <property type="component" value="Unassembled WGS sequence"/>
</dbReference>
<sequence length="441" mass="48379">MTEQATRRIEVPVLARVEGEGGLDVTIRDGRIEHLALRIFEPPRLFEQFLVGHAYGEIPELVARICGICPVAYQMSGIGAVERLFDLDPNWDPDRAPAPWVRRMRRLFYCGEWIQSHALHIHLLAAPDFLGFDSAMAMAGAYGEELRRGLALQAFGNRIIELFGARSVHPVGARVGGFWRAPSAQDVAAVAAEAERALPAAEALLRWTAALPLPVTEPPQAFDCVSLRHPTEYPMMAERIVAESGLDISVDDFEAHFTEHQVPHSTALHGLLAGAPYLVGPLARVNLNHDRLHPRVQALLTEIGVAFPSHDVAQSVIARAVEILQAVLEAAEILADYSPETPAHAEAAPRAGIARGASEAPRGLLWHRYDLDAHGMIQHARIVPPTSQNQARIEADLAHTLTAIGLDADAERLRRAGEQVIRNYDPCISCATHFLRLTLHQ</sequence>
<dbReference type="Pfam" id="PF00374">
    <property type="entry name" value="NiFeSe_Hases"/>
    <property type="match status" value="2"/>
</dbReference>
<dbReference type="PANTHER" id="PTHR43600:SF4">
    <property type="entry name" value="CYTOSOLIC NIFE-HYDROGENASE, ALPHA SUBUNIT"/>
    <property type="match status" value="1"/>
</dbReference>
<dbReference type="InterPro" id="IPR029014">
    <property type="entry name" value="NiFe-Hase_large"/>
</dbReference>
<reference evidence="2 3" key="1">
    <citation type="journal article" date="2020" name="Microorganisms">
        <title>Osmotic Adaptation and Compatible Solute Biosynthesis of Phototrophic Bacteria as Revealed from Genome Analyses.</title>
        <authorList>
            <person name="Imhoff J.F."/>
            <person name="Rahn T."/>
            <person name="Kunzel S."/>
            <person name="Keller A."/>
            <person name="Neulinger S.C."/>
        </authorList>
    </citation>
    <scope>NUCLEOTIDE SEQUENCE [LARGE SCALE GENOMIC DNA]</scope>
    <source>
        <strain evidence="2 3">DSM 6210</strain>
    </source>
</reference>
<dbReference type="RefSeq" id="WP_200241272.1">
    <property type="nucleotide sequence ID" value="NZ_NRRV01000072.1"/>
</dbReference>